<feature type="transmembrane region" description="Helical" evidence="7">
    <location>
        <begin position="12"/>
        <end position="31"/>
    </location>
</feature>
<comment type="subcellular location">
    <subcellularLocation>
        <location evidence="1">Membrane</location>
        <topology evidence="1">Single-pass type II membrane protein</topology>
    </subcellularLocation>
</comment>
<dbReference type="GeneID" id="8296852"/>
<dbReference type="GO" id="GO:0016020">
    <property type="term" value="C:membrane"/>
    <property type="evidence" value="ECO:0007669"/>
    <property type="project" value="UniProtKB-SubCell"/>
</dbReference>
<organism evidence="8 9">
    <name type="scientific">Candida tropicalis (strain ATCC MYA-3404 / T1)</name>
    <name type="common">Yeast</name>
    <dbReference type="NCBI Taxonomy" id="294747"/>
    <lineage>
        <taxon>Eukaryota</taxon>
        <taxon>Fungi</taxon>
        <taxon>Dikarya</taxon>
        <taxon>Ascomycota</taxon>
        <taxon>Saccharomycotina</taxon>
        <taxon>Pichiomycetes</taxon>
        <taxon>Debaryomycetaceae</taxon>
        <taxon>Candida/Lodderomyces clade</taxon>
        <taxon>Candida</taxon>
    </lineage>
</organism>
<dbReference type="EMBL" id="GG692395">
    <property type="protein sequence ID" value="EER35935.1"/>
    <property type="molecule type" value="Genomic_DNA"/>
</dbReference>
<dbReference type="OrthoDB" id="439943at2759"/>
<accession>C5M3N5</accession>
<evidence type="ECO:0000256" key="2">
    <source>
        <dbReference type="ARBA" id="ARBA00007677"/>
    </source>
</evidence>
<dbReference type="GO" id="GO:0000032">
    <property type="term" value="P:cell wall mannoprotein biosynthetic process"/>
    <property type="evidence" value="ECO:0007669"/>
    <property type="project" value="TreeGrafter"/>
</dbReference>
<keyword evidence="7" id="KW-0472">Membrane</keyword>
<keyword evidence="7" id="KW-1133">Transmembrane helix</keyword>
<evidence type="ECO:0000313" key="8">
    <source>
        <dbReference type="EMBL" id="EER35935.1"/>
    </source>
</evidence>
<keyword evidence="7" id="KW-0812">Transmembrane</keyword>
<dbReference type="PANTHER" id="PTHR31121">
    <property type="entry name" value="ALPHA-1,2 MANNOSYLTRANSFERASE KTR1"/>
    <property type="match status" value="1"/>
</dbReference>
<evidence type="ECO:0000256" key="4">
    <source>
        <dbReference type="ARBA" id="ARBA00022679"/>
    </source>
</evidence>
<comment type="similarity">
    <text evidence="2">Belongs to the glycosyltransferase 15 family.</text>
</comment>
<dbReference type="Gene3D" id="3.90.550.10">
    <property type="entry name" value="Spore Coat Polysaccharide Biosynthesis Protein SpsA, Chain A"/>
    <property type="match status" value="1"/>
</dbReference>
<name>C5M3N5_CANTT</name>
<dbReference type="RefSeq" id="XP_002545893.1">
    <property type="nucleotide sequence ID" value="XM_002545847.1"/>
</dbReference>
<dbReference type="AlphaFoldDB" id="C5M3N5"/>
<keyword evidence="5" id="KW-0735">Signal-anchor</keyword>
<evidence type="ECO:0008006" key="10">
    <source>
        <dbReference type="Google" id="ProtNLM"/>
    </source>
</evidence>
<keyword evidence="4" id="KW-0808">Transferase</keyword>
<dbReference type="KEGG" id="ctp:CTRG_00674"/>
<dbReference type="GO" id="GO:0000026">
    <property type="term" value="F:alpha-1,2-mannosyltransferase activity"/>
    <property type="evidence" value="ECO:0007669"/>
    <property type="project" value="TreeGrafter"/>
</dbReference>
<dbReference type="HOGENOM" id="CLU_024327_2_0_1"/>
<evidence type="ECO:0000256" key="5">
    <source>
        <dbReference type="ARBA" id="ARBA00022968"/>
    </source>
</evidence>
<dbReference type="GO" id="GO:0006487">
    <property type="term" value="P:protein N-linked glycosylation"/>
    <property type="evidence" value="ECO:0007669"/>
    <property type="project" value="TreeGrafter"/>
</dbReference>
<dbReference type="eggNOG" id="KOG4472">
    <property type="taxonomic scope" value="Eukaryota"/>
</dbReference>
<dbReference type="SUPFAM" id="SSF53448">
    <property type="entry name" value="Nucleotide-diphospho-sugar transferases"/>
    <property type="match status" value="1"/>
</dbReference>
<evidence type="ECO:0000256" key="6">
    <source>
        <dbReference type="PIRSR" id="PIRSR018153-1"/>
    </source>
</evidence>
<evidence type="ECO:0000256" key="3">
    <source>
        <dbReference type="ARBA" id="ARBA00022676"/>
    </source>
</evidence>
<dbReference type="Proteomes" id="UP000002037">
    <property type="component" value="Unassembled WGS sequence"/>
</dbReference>
<dbReference type="Pfam" id="PF01793">
    <property type="entry name" value="Glyco_transf_15"/>
    <property type="match status" value="2"/>
</dbReference>
<dbReference type="PIRSF" id="PIRSF018153">
    <property type="entry name" value="Glyco_trans_15"/>
    <property type="match status" value="1"/>
</dbReference>
<dbReference type="GO" id="GO:0005794">
    <property type="term" value="C:Golgi apparatus"/>
    <property type="evidence" value="ECO:0007669"/>
    <property type="project" value="TreeGrafter"/>
</dbReference>
<evidence type="ECO:0000256" key="7">
    <source>
        <dbReference type="SAM" id="Phobius"/>
    </source>
</evidence>
<keyword evidence="9" id="KW-1185">Reference proteome</keyword>
<dbReference type="InterPro" id="IPR002685">
    <property type="entry name" value="Glyco_trans_15"/>
</dbReference>
<sequence>MYSLHRVFRKCLSRPRLVFLIIVSIFCFIVLKYQHHIIPNPDPYWINYKPKKPDHSSNKISQQLISSKIDSPFQYGCTIPDTTAPRANAALVVLCRNSELEGVIKSMNSMERHFNQWFNYPWVFLNEQEFTDEFKTTVQMHTKSKIEFGKIGSEHWEFPDSIDPVVLKESIERQGDKGIMYGNVPSYHKMCRFYSGFFFKHELVAKRDWYWRVEPDVEFYCDLTYDPFVAMEKSGKKYGFNVIMGEIFYSIPGLFREVKAYIKKNNIQVKNSWSLFTFNSQWTKGDHKDLYDGIPDEDEIEQEVMRNMKLKQFLNKKGKKDHDLEDLDPELVSKLFSKSSELPRLHEDRMDREDYNLCHFWTNFEIARTDLFTSEEYQNFFNYLDATGGFYKERWGDAPVHSLAVAMLLDMNEIHYFRDIGYRHTELVHCPSNAPEKQLIYEGVYVDTEFPDKPQINGVGCRCRCPDMWYVDREDSSDYCFRKWVEHTDDNYKAFEVVDVDQLEKKIWEELNDNIKNQK</sequence>
<evidence type="ECO:0000313" key="9">
    <source>
        <dbReference type="Proteomes" id="UP000002037"/>
    </source>
</evidence>
<feature type="active site" description="Nucleophile" evidence="6">
    <location>
        <position position="365"/>
    </location>
</feature>
<reference evidence="8 9" key="1">
    <citation type="journal article" date="2009" name="Nature">
        <title>Evolution of pathogenicity and sexual reproduction in eight Candida genomes.</title>
        <authorList>
            <person name="Butler G."/>
            <person name="Rasmussen M.D."/>
            <person name="Lin M.F."/>
            <person name="Santos M.A."/>
            <person name="Sakthikumar S."/>
            <person name="Munro C.A."/>
            <person name="Rheinbay E."/>
            <person name="Grabherr M."/>
            <person name="Forche A."/>
            <person name="Reedy J.L."/>
            <person name="Agrafioti I."/>
            <person name="Arnaud M.B."/>
            <person name="Bates S."/>
            <person name="Brown A.J."/>
            <person name="Brunke S."/>
            <person name="Costanzo M.C."/>
            <person name="Fitzpatrick D.A."/>
            <person name="de Groot P.W."/>
            <person name="Harris D."/>
            <person name="Hoyer L.L."/>
            <person name="Hube B."/>
            <person name="Klis F.M."/>
            <person name="Kodira C."/>
            <person name="Lennard N."/>
            <person name="Logue M.E."/>
            <person name="Martin R."/>
            <person name="Neiman A.M."/>
            <person name="Nikolaou E."/>
            <person name="Quail M.A."/>
            <person name="Quinn J."/>
            <person name="Santos M.C."/>
            <person name="Schmitzberger F.F."/>
            <person name="Sherlock G."/>
            <person name="Shah P."/>
            <person name="Silverstein K.A."/>
            <person name="Skrzypek M.S."/>
            <person name="Soll D."/>
            <person name="Staggs R."/>
            <person name="Stansfield I."/>
            <person name="Stumpf M.P."/>
            <person name="Sudbery P.E."/>
            <person name="Srikantha T."/>
            <person name="Zeng Q."/>
            <person name="Berman J."/>
            <person name="Berriman M."/>
            <person name="Heitman J."/>
            <person name="Gow N.A."/>
            <person name="Lorenz M.C."/>
            <person name="Birren B.W."/>
            <person name="Kellis M."/>
            <person name="Cuomo C.A."/>
        </authorList>
    </citation>
    <scope>NUCLEOTIDE SEQUENCE [LARGE SCALE GENOMIC DNA]</scope>
    <source>
        <strain evidence="9">ATCC MYA-3404 / T1</strain>
    </source>
</reference>
<keyword evidence="3" id="KW-0328">Glycosyltransferase</keyword>
<dbReference type="InterPro" id="IPR029044">
    <property type="entry name" value="Nucleotide-diphossugar_trans"/>
</dbReference>
<dbReference type="VEuPathDB" id="FungiDB:CTRG_00674"/>
<protein>
    <recommendedName>
        <fullName evidence="10">Mannosyltransferase KTR5</fullName>
    </recommendedName>
</protein>
<gene>
    <name evidence="8" type="ORF">CTRG_00674</name>
</gene>
<dbReference type="PANTHER" id="PTHR31121:SF2">
    <property type="entry name" value="MANNOSYLTRANSFERASE KTR5-RELATED"/>
    <property type="match status" value="1"/>
</dbReference>
<proteinExistence type="inferred from homology"/>
<evidence type="ECO:0000256" key="1">
    <source>
        <dbReference type="ARBA" id="ARBA00004606"/>
    </source>
</evidence>